<gene>
    <name evidence="10" type="ORF">BJX68DRAFT_207428</name>
</gene>
<comment type="caution">
    <text evidence="10">The sequence shown here is derived from an EMBL/GenBank/DDBJ whole genome shotgun (WGS) entry which is preliminary data.</text>
</comment>
<evidence type="ECO:0000259" key="9">
    <source>
        <dbReference type="PROSITE" id="PS50073"/>
    </source>
</evidence>
<dbReference type="Pfam" id="PF00649">
    <property type="entry name" value="Copper-fist"/>
    <property type="match status" value="1"/>
</dbReference>
<feature type="compositionally biased region" description="Basic residues" evidence="8">
    <location>
        <begin position="160"/>
        <end position="170"/>
    </location>
</feature>
<dbReference type="PROSITE" id="PS50073">
    <property type="entry name" value="COPPER_FIST_2"/>
    <property type="match status" value="1"/>
</dbReference>
<evidence type="ECO:0000256" key="1">
    <source>
        <dbReference type="ARBA" id="ARBA00004123"/>
    </source>
</evidence>
<keyword evidence="6" id="KW-0804">Transcription</keyword>
<dbReference type="GeneID" id="98152832"/>
<dbReference type="EMBL" id="JBFXLR010000008">
    <property type="protein sequence ID" value="KAL2856330.1"/>
    <property type="molecule type" value="Genomic_DNA"/>
</dbReference>
<accession>A0ABR4KVN9</accession>
<proteinExistence type="predicted"/>
<dbReference type="SMART" id="SM01090">
    <property type="entry name" value="Copper-fist"/>
    <property type="match status" value="1"/>
</dbReference>
<evidence type="ECO:0000313" key="10">
    <source>
        <dbReference type="EMBL" id="KAL2856330.1"/>
    </source>
</evidence>
<dbReference type="InterPro" id="IPR001083">
    <property type="entry name" value="Cu_fist_DNA-bd_dom"/>
</dbReference>
<dbReference type="RefSeq" id="XP_070902488.1">
    <property type="nucleotide sequence ID" value="XM_071037668.1"/>
</dbReference>
<evidence type="ECO:0000256" key="3">
    <source>
        <dbReference type="ARBA" id="ARBA00022833"/>
    </source>
</evidence>
<reference evidence="10 11" key="1">
    <citation type="submission" date="2024-07" db="EMBL/GenBank/DDBJ databases">
        <title>Section-level genome sequencing and comparative genomics of Aspergillus sections Usti and Cavernicolus.</title>
        <authorList>
            <consortium name="Lawrence Berkeley National Laboratory"/>
            <person name="Nybo J.L."/>
            <person name="Vesth T.C."/>
            <person name="Theobald S."/>
            <person name="Frisvad J.C."/>
            <person name="Larsen T.O."/>
            <person name="Kjaerboelling I."/>
            <person name="Rothschild-Mancinelli K."/>
            <person name="Lyhne E.K."/>
            <person name="Kogle M.E."/>
            <person name="Barry K."/>
            <person name="Clum A."/>
            <person name="Na H."/>
            <person name="Ledsgaard L."/>
            <person name="Lin J."/>
            <person name="Lipzen A."/>
            <person name="Kuo A."/>
            <person name="Riley R."/>
            <person name="Mondo S."/>
            <person name="LaButti K."/>
            <person name="Haridas S."/>
            <person name="Pangalinan J."/>
            <person name="Salamov A.A."/>
            <person name="Simmons B.A."/>
            <person name="Magnuson J.K."/>
            <person name="Chen J."/>
            <person name="Drula E."/>
            <person name="Henrissat B."/>
            <person name="Wiebenga A."/>
            <person name="Lubbers R.J."/>
            <person name="Gomes A.C."/>
            <person name="Macurrencykelacurrency M.R."/>
            <person name="Stajich J."/>
            <person name="Grigoriev I.V."/>
            <person name="Mortensen U.H."/>
            <person name="De vries R.P."/>
            <person name="Baker S.E."/>
            <person name="Andersen M.R."/>
        </authorList>
    </citation>
    <scope>NUCLEOTIDE SEQUENCE [LARGE SCALE GENOMIC DNA]</scope>
    <source>
        <strain evidence="10 11">CBS 756.74</strain>
    </source>
</reference>
<dbReference type="SMART" id="SM00412">
    <property type="entry name" value="Cu_FIST"/>
    <property type="match status" value="1"/>
</dbReference>
<dbReference type="InterPro" id="IPR051763">
    <property type="entry name" value="Copper_Homeo_Regul"/>
</dbReference>
<feature type="compositionally biased region" description="Low complexity" evidence="8">
    <location>
        <begin position="101"/>
        <end position="129"/>
    </location>
</feature>
<feature type="domain" description="Copper-fist" evidence="9">
    <location>
        <begin position="1"/>
        <end position="39"/>
    </location>
</feature>
<sequence length="263" mass="28560">MLIDGEKWACEACVRGHRVSTCKHHDRPLIRINRKGRPFSTCSICNCTPCNSPDEHNRLKREAELKSQSQNRASGRHARSSPTAFLPIAPRPTSSSPPPSATQSSSRQGYSRGSQSSDAATHAPRAGAAGAAGGRGAPQGAPHHRTHNPTARSSAPRTSQHQHQHHHQHQHYTPQLGSSHYGSLSPLNLPLGSFSPPLCSMSDIPVSMSMVSPFDHPYGDPSMLDGSGGAAAFPSLEDFDLGGLQDDMMQEEWRWFSEDHDLR</sequence>
<evidence type="ECO:0000256" key="5">
    <source>
        <dbReference type="ARBA" id="ARBA00023015"/>
    </source>
</evidence>
<protein>
    <submittedName>
        <fullName evidence="10">Copper fist DNA binding domain-containing protein</fullName>
    </submittedName>
</protein>
<keyword evidence="3" id="KW-0862">Zinc</keyword>
<comment type="subcellular location">
    <subcellularLocation>
        <location evidence="1">Nucleus</location>
    </subcellularLocation>
</comment>
<keyword evidence="5" id="KW-0805">Transcription regulation</keyword>
<feature type="compositionally biased region" description="Polar residues" evidence="8">
    <location>
        <begin position="148"/>
        <end position="159"/>
    </location>
</feature>
<dbReference type="PANTHER" id="PTHR28088:SF5">
    <property type="entry name" value="TRANSCRIPTIONAL ACTIVATOR HAA1-RELATED"/>
    <property type="match status" value="1"/>
</dbReference>
<evidence type="ECO:0000256" key="4">
    <source>
        <dbReference type="ARBA" id="ARBA00023008"/>
    </source>
</evidence>
<dbReference type="SUPFAM" id="SSF57879">
    <property type="entry name" value="Zinc domain conserved in yeast copper-regulated transcription factors"/>
    <property type="match status" value="1"/>
</dbReference>
<evidence type="ECO:0000313" key="11">
    <source>
        <dbReference type="Proteomes" id="UP001610444"/>
    </source>
</evidence>
<evidence type="ECO:0000256" key="2">
    <source>
        <dbReference type="ARBA" id="ARBA00022723"/>
    </source>
</evidence>
<name>A0ABR4KVN9_9EURO</name>
<dbReference type="Gene3D" id="3.90.430.10">
    <property type="entry name" value="Copper fist DNA-binding domain"/>
    <property type="match status" value="1"/>
</dbReference>
<dbReference type="Proteomes" id="UP001610444">
    <property type="component" value="Unassembled WGS sequence"/>
</dbReference>
<evidence type="ECO:0000256" key="7">
    <source>
        <dbReference type="ARBA" id="ARBA00023242"/>
    </source>
</evidence>
<dbReference type="PANTHER" id="PTHR28088">
    <property type="entry name" value="TRANSCRIPTIONAL ACTIVATOR HAA1-RELATED"/>
    <property type="match status" value="1"/>
</dbReference>
<evidence type="ECO:0000256" key="6">
    <source>
        <dbReference type="ARBA" id="ARBA00023163"/>
    </source>
</evidence>
<feature type="region of interest" description="Disordered" evidence="8">
    <location>
        <begin position="63"/>
        <end position="180"/>
    </location>
</feature>
<keyword evidence="4" id="KW-0186">Copper</keyword>
<evidence type="ECO:0000256" key="8">
    <source>
        <dbReference type="SAM" id="MobiDB-lite"/>
    </source>
</evidence>
<dbReference type="PRINTS" id="PR00617">
    <property type="entry name" value="COPPERFIST"/>
</dbReference>
<dbReference type="InterPro" id="IPR036395">
    <property type="entry name" value="Cu_fist_DNA-bd_dom_sf"/>
</dbReference>
<organism evidence="10 11">
    <name type="scientific">Aspergillus pseudodeflectus</name>
    <dbReference type="NCBI Taxonomy" id="176178"/>
    <lineage>
        <taxon>Eukaryota</taxon>
        <taxon>Fungi</taxon>
        <taxon>Dikarya</taxon>
        <taxon>Ascomycota</taxon>
        <taxon>Pezizomycotina</taxon>
        <taxon>Eurotiomycetes</taxon>
        <taxon>Eurotiomycetidae</taxon>
        <taxon>Eurotiales</taxon>
        <taxon>Aspergillaceae</taxon>
        <taxon>Aspergillus</taxon>
        <taxon>Aspergillus subgen. Nidulantes</taxon>
    </lineage>
</organism>
<keyword evidence="7" id="KW-0539">Nucleus</keyword>
<keyword evidence="11" id="KW-1185">Reference proteome</keyword>
<keyword evidence="2" id="KW-0479">Metal-binding</keyword>